<organism evidence="1">
    <name type="scientific">Oryza barthii</name>
    <dbReference type="NCBI Taxonomy" id="65489"/>
    <lineage>
        <taxon>Eukaryota</taxon>
        <taxon>Viridiplantae</taxon>
        <taxon>Streptophyta</taxon>
        <taxon>Embryophyta</taxon>
        <taxon>Tracheophyta</taxon>
        <taxon>Spermatophyta</taxon>
        <taxon>Magnoliopsida</taxon>
        <taxon>Liliopsida</taxon>
        <taxon>Poales</taxon>
        <taxon>Poaceae</taxon>
        <taxon>BOP clade</taxon>
        <taxon>Oryzoideae</taxon>
        <taxon>Oryzeae</taxon>
        <taxon>Oryzinae</taxon>
        <taxon>Oryza</taxon>
    </lineage>
</organism>
<dbReference type="AlphaFoldDB" id="A0A0D3GT26"/>
<proteinExistence type="predicted"/>
<name>A0A0D3GT26_9ORYZ</name>
<dbReference type="EnsemblPlants" id="OBART07G20840.1">
    <property type="protein sequence ID" value="OBART07G20840.1"/>
    <property type="gene ID" value="OBART07G20840"/>
</dbReference>
<protein>
    <submittedName>
        <fullName evidence="1">Uncharacterized protein</fullName>
    </submittedName>
</protein>
<evidence type="ECO:0000313" key="2">
    <source>
        <dbReference type="Proteomes" id="UP000026960"/>
    </source>
</evidence>
<reference evidence="1" key="1">
    <citation type="journal article" date="2009" name="Rice">
        <title>De Novo Next Generation Sequencing of Plant Genomes.</title>
        <authorList>
            <person name="Rounsley S."/>
            <person name="Marri P.R."/>
            <person name="Yu Y."/>
            <person name="He R."/>
            <person name="Sisneros N."/>
            <person name="Goicoechea J.L."/>
            <person name="Lee S.J."/>
            <person name="Angelova A."/>
            <person name="Kudrna D."/>
            <person name="Luo M."/>
            <person name="Affourtit J."/>
            <person name="Desany B."/>
            <person name="Knight J."/>
            <person name="Niazi F."/>
            <person name="Egholm M."/>
            <person name="Wing R.A."/>
        </authorList>
    </citation>
    <scope>NUCLEOTIDE SEQUENCE [LARGE SCALE GENOMIC DNA]</scope>
    <source>
        <strain evidence="1">cv. IRGC 105608</strain>
    </source>
</reference>
<sequence>MDQAPYIATKDLPKVTPTKCSMLCSSSDIKPDLILDVVLTCATTAVASREFVLADGAIDTINISTPRMRRTSKKQATAAAGLGGWTNGGDSLVRLNLVDLSTLPLLLYPRNF</sequence>
<dbReference type="HOGENOM" id="CLU_2149808_0_0_1"/>
<dbReference type="Proteomes" id="UP000026960">
    <property type="component" value="Chromosome 7"/>
</dbReference>
<evidence type="ECO:0000313" key="1">
    <source>
        <dbReference type="EnsemblPlants" id="OBART07G20840.1"/>
    </source>
</evidence>
<dbReference type="Gramene" id="OBART07G20840.1">
    <property type="protein sequence ID" value="OBART07G20840.1"/>
    <property type="gene ID" value="OBART07G20840"/>
</dbReference>
<reference evidence="1" key="2">
    <citation type="submission" date="2015-03" db="UniProtKB">
        <authorList>
            <consortium name="EnsemblPlants"/>
        </authorList>
    </citation>
    <scope>IDENTIFICATION</scope>
</reference>
<accession>A0A0D3GT26</accession>
<keyword evidence="2" id="KW-1185">Reference proteome</keyword>
<dbReference type="PaxDb" id="65489-OBART07G20840.1"/>